<dbReference type="Gramene" id="OE9A028522T1">
    <property type="protein sequence ID" value="OE9A028522C1"/>
    <property type="gene ID" value="OE9A028522"/>
</dbReference>
<evidence type="ECO:0000313" key="2">
    <source>
        <dbReference type="EMBL" id="CAA3029374.1"/>
    </source>
</evidence>
<reference evidence="2 3" key="1">
    <citation type="submission" date="2019-12" db="EMBL/GenBank/DDBJ databases">
        <authorList>
            <person name="Alioto T."/>
            <person name="Alioto T."/>
            <person name="Gomez Garrido J."/>
        </authorList>
    </citation>
    <scope>NUCLEOTIDE SEQUENCE [LARGE SCALE GENOMIC DNA]</scope>
</reference>
<name>A0A8S0V7F8_OLEEU</name>
<feature type="compositionally biased region" description="Acidic residues" evidence="1">
    <location>
        <begin position="77"/>
        <end position="96"/>
    </location>
</feature>
<sequence length="105" mass="11436">MQVPFVACIRKKPATSHSGMAEVAPHSQTSQQQRVLGDEESYAVAQYQPSFNMIQLATTNVMINSDDGQAGEASLDEHEEFTGDNEDIDTDEEEAEVASSNNISD</sequence>
<proteinExistence type="predicted"/>
<evidence type="ECO:0000313" key="3">
    <source>
        <dbReference type="Proteomes" id="UP000594638"/>
    </source>
</evidence>
<protein>
    <submittedName>
        <fullName evidence="2">Uncharacterized protein</fullName>
    </submittedName>
</protein>
<keyword evidence="3" id="KW-1185">Reference proteome</keyword>
<evidence type="ECO:0000256" key="1">
    <source>
        <dbReference type="SAM" id="MobiDB-lite"/>
    </source>
</evidence>
<feature type="region of interest" description="Disordered" evidence="1">
    <location>
        <begin position="13"/>
        <end position="37"/>
    </location>
</feature>
<dbReference type="AlphaFoldDB" id="A0A8S0V7F8"/>
<accession>A0A8S0V7F8</accession>
<feature type="region of interest" description="Disordered" evidence="1">
    <location>
        <begin position="65"/>
        <end position="105"/>
    </location>
</feature>
<organism evidence="2 3">
    <name type="scientific">Olea europaea subsp. europaea</name>
    <dbReference type="NCBI Taxonomy" id="158383"/>
    <lineage>
        <taxon>Eukaryota</taxon>
        <taxon>Viridiplantae</taxon>
        <taxon>Streptophyta</taxon>
        <taxon>Embryophyta</taxon>
        <taxon>Tracheophyta</taxon>
        <taxon>Spermatophyta</taxon>
        <taxon>Magnoliopsida</taxon>
        <taxon>eudicotyledons</taxon>
        <taxon>Gunneridae</taxon>
        <taxon>Pentapetalae</taxon>
        <taxon>asterids</taxon>
        <taxon>lamiids</taxon>
        <taxon>Lamiales</taxon>
        <taxon>Oleaceae</taxon>
        <taxon>Oleeae</taxon>
        <taxon>Olea</taxon>
    </lineage>
</organism>
<dbReference type="EMBL" id="CACTIH010009305">
    <property type="protein sequence ID" value="CAA3029374.1"/>
    <property type="molecule type" value="Genomic_DNA"/>
</dbReference>
<comment type="caution">
    <text evidence="2">The sequence shown here is derived from an EMBL/GenBank/DDBJ whole genome shotgun (WGS) entry which is preliminary data.</text>
</comment>
<dbReference type="Proteomes" id="UP000594638">
    <property type="component" value="Unassembled WGS sequence"/>
</dbReference>
<gene>
    <name evidence="2" type="ORF">OLEA9_A028522</name>
</gene>